<evidence type="ECO:0000313" key="2">
    <source>
        <dbReference type="Proteomes" id="UP001153636"/>
    </source>
</evidence>
<proteinExistence type="predicted"/>
<dbReference type="EMBL" id="OV651814">
    <property type="protein sequence ID" value="CAH1105723.1"/>
    <property type="molecule type" value="Genomic_DNA"/>
</dbReference>
<name>A0A9P0GA79_9CUCU</name>
<dbReference type="AlphaFoldDB" id="A0A9P0GA79"/>
<dbReference type="Proteomes" id="UP001153636">
    <property type="component" value="Chromosome 2"/>
</dbReference>
<keyword evidence="2" id="KW-1185">Reference proteome</keyword>
<gene>
    <name evidence="1" type="ORF">PSYICH_LOCUS7171</name>
</gene>
<protein>
    <submittedName>
        <fullName evidence="1">Uncharacterized protein</fullName>
    </submittedName>
</protein>
<dbReference type="OrthoDB" id="6423726at2759"/>
<organism evidence="1 2">
    <name type="scientific">Psylliodes chrysocephalus</name>
    <dbReference type="NCBI Taxonomy" id="3402493"/>
    <lineage>
        <taxon>Eukaryota</taxon>
        <taxon>Metazoa</taxon>
        <taxon>Ecdysozoa</taxon>
        <taxon>Arthropoda</taxon>
        <taxon>Hexapoda</taxon>
        <taxon>Insecta</taxon>
        <taxon>Pterygota</taxon>
        <taxon>Neoptera</taxon>
        <taxon>Endopterygota</taxon>
        <taxon>Coleoptera</taxon>
        <taxon>Polyphaga</taxon>
        <taxon>Cucujiformia</taxon>
        <taxon>Chrysomeloidea</taxon>
        <taxon>Chrysomelidae</taxon>
        <taxon>Galerucinae</taxon>
        <taxon>Alticini</taxon>
        <taxon>Psylliodes</taxon>
    </lineage>
</organism>
<sequence>MGNCFNSCLPNQSGAARAFKTFNILDNESTAVDFTFLVEENASVTKEEKRDQFFNWLAVYEIPNCLDTVDCQNHNDFHLLGKPTLLLHFPSSFEKKAFLVSHYFILHRSCTSKDIQLQCLDARALLQRTATSTPASSLDLEWEHETLPISMVHDPSGSSWTALPEDLSCCPTTSNTHNNANASDSDWSRVSSANSLEWDNVQNSMHVDGGSPPVSELDTDTQILLGEIERLTSKTLEETGKELFS</sequence>
<evidence type="ECO:0000313" key="1">
    <source>
        <dbReference type="EMBL" id="CAH1105723.1"/>
    </source>
</evidence>
<reference evidence="1" key="1">
    <citation type="submission" date="2022-01" db="EMBL/GenBank/DDBJ databases">
        <authorList>
            <person name="King R."/>
        </authorList>
    </citation>
    <scope>NUCLEOTIDE SEQUENCE</scope>
</reference>
<accession>A0A9P0GA79</accession>